<evidence type="ECO:0000313" key="4">
    <source>
        <dbReference type="EMBL" id="TMJ13248.1"/>
    </source>
</evidence>
<reference evidence="4 5" key="1">
    <citation type="journal article" date="2019" name="Nat. Microbiol.">
        <title>Mediterranean grassland soil C-N compound turnover is dependent on rainfall and depth, and is mediated by genomically divergent microorganisms.</title>
        <authorList>
            <person name="Diamond S."/>
            <person name="Andeer P.F."/>
            <person name="Li Z."/>
            <person name="Crits-Christoph A."/>
            <person name="Burstein D."/>
            <person name="Anantharaman K."/>
            <person name="Lane K.R."/>
            <person name="Thomas B.C."/>
            <person name="Pan C."/>
            <person name="Northen T.R."/>
            <person name="Banfield J.F."/>
        </authorList>
    </citation>
    <scope>NUCLEOTIDE SEQUENCE [LARGE SCALE GENOMIC DNA]</scope>
    <source>
        <strain evidence="4">NP_5</strain>
    </source>
</reference>
<protein>
    <submittedName>
        <fullName evidence="4">Dienelactone hydrolase family protein</fullName>
    </submittedName>
</protein>
<accession>A0A537LYZ5</accession>
<dbReference type="Gene3D" id="3.40.50.1820">
    <property type="entry name" value="alpha/beta hydrolase"/>
    <property type="match status" value="1"/>
</dbReference>
<dbReference type="EMBL" id="VBAM01000164">
    <property type="protein sequence ID" value="TMJ13248.1"/>
    <property type="molecule type" value="Genomic_DNA"/>
</dbReference>
<proteinExistence type="predicted"/>
<feature type="domain" description="Dienelactone hydrolase" evidence="3">
    <location>
        <begin position="68"/>
        <end position="277"/>
    </location>
</feature>
<evidence type="ECO:0000259" key="3">
    <source>
        <dbReference type="Pfam" id="PF01738"/>
    </source>
</evidence>
<dbReference type="InterPro" id="IPR051049">
    <property type="entry name" value="Dienelactone_hydrolase-like"/>
</dbReference>
<dbReference type="PANTHER" id="PTHR46623">
    <property type="entry name" value="CARBOXYMETHYLENEBUTENOLIDASE-RELATED"/>
    <property type="match status" value="1"/>
</dbReference>
<gene>
    <name evidence="4" type="ORF">E6H02_05370</name>
</gene>
<keyword evidence="4" id="KW-0378">Hydrolase</keyword>
<comment type="caution">
    <text evidence="4">The sequence shown here is derived from an EMBL/GenBank/DDBJ whole genome shotgun (WGS) entry which is preliminary data.</text>
</comment>
<organism evidence="4 5">
    <name type="scientific">Candidatus Segetimicrobium genomatis</name>
    <dbReference type="NCBI Taxonomy" id="2569760"/>
    <lineage>
        <taxon>Bacteria</taxon>
        <taxon>Bacillati</taxon>
        <taxon>Candidatus Sysuimicrobiota</taxon>
        <taxon>Candidatus Sysuimicrobiia</taxon>
        <taxon>Candidatus Sysuimicrobiales</taxon>
        <taxon>Candidatus Segetimicrobiaceae</taxon>
        <taxon>Candidatus Segetimicrobium</taxon>
    </lineage>
</organism>
<evidence type="ECO:0000256" key="2">
    <source>
        <dbReference type="SAM" id="SignalP"/>
    </source>
</evidence>
<sequence length="280" mass="29591">MLRSGLVAMLLLRTPLLHVAMASPAPERPRPGDPPDKPTSSGITVRPDDPGITTGMVEYPGLIGPVLGYLAAPTRADVYPGVLVLHDAQGLTEHFKDIARRLAKAGFVALAPDLASRAGGTDRLADPAKVASALAEIGPGQYLQDLNASVRYLEARPLVAKTRIGAIGFGLGGNVIWLILTANHDVKAAVSVSGSIPSDRVAPNLDAAVLTIYGENDQRDSEGITEFENAMKTAGLPFTVKLEPKAGRDFFNDTTARYVPAAAKDAWGLALDWFAQHLKA</sequence>
<dbReference type="InterPro" id="IPR002925">
    <property type="entry name" value="Dienelactn_hydro"/>
</dbReference>
<evidence type="ECO:0000256" key="1">
    <source>
        <dbReference type="SAM" id="MobiDB-lite"/>
    </source>
</evidence>
<keyword evidence="2" id="KW-0732">Signal</keyword>
<name>A0A537LYZ5_9BACT</name>
<dbReference type="Pfam" id="PF01738">
    <property type="entry name" value="DLH"/>
    <property type="match status" value="1"/>
</dbReference>
<dbReference type="SUPFAM" id="SSF53474">
    <property type="entry name" value="alpha/beta-Hydrolases"/>
    <property type="match status" value="1"/>
</dbReference>
<evidence type="ECO:0000313" key="5">
    <source>
        <dbReference type="Proteomes" id="UP000320393"/>
    </source>
</evidence>
<feature type="chain" id="PRO_5022245643" evidence="2">
    <location>
        <begin position="20"/>
        <end position="280"/>
    </location>
</feature>
<dbReference type="GO" id="GO:0016787">
    <property type="term" value="F:hydrolase activity"/>
    <property type="evidence" value="ECO:0007669"/>
    <property type="project" value="UniProtKB-KW"/>
</dbReference>
<feature type="signal peptide" evidence="2">
    <location>
        <begin position="1"/>
        <end position="19"/>
    </location>
</feature>
<feature type="region of interest" description="Disordered" evidence="1">
    <location>
        <begin position="22"/>
        <end position="50"/>
    </location>
</feature>
<dbReference type="Proteomes" id="UP000320393">
    <property type="component" value="Unassembled WGS sequence"/>
</dbReference>
<feature type="compositionally biased region" description="Basic and acidic residues" evidence="1">
    <location>
        <begin position="27"/>
        <end position="36"/>
    </location>
</feature>
<dbReference type="InterPro" id="IPR029058">
    <property type="entry name" value="AB_hydrolase_fold"/>
</dbReference>
<dbReference type="AlphaFoldDB" id="A0A537LYZ5"/>
<dbReference type="PANTHER" id="PTHR46623:SF6">
    <property type="entry name" value="ALPHA_BETA-HYDROLASES SUPERFAMILY PROTEIN"/>
    <property type="match status" value="1"/>
</dbReference>